<dbReference type="SUPFAM" id="SSF56672">
    <property type="entry name" value="DNA/RNA polymerases"/>
    <property type="match status" value="1"/>
</dbReference>
<keyword evidence="1" id="KW-0479">Metal-binding</keyword>
<dbReference type="PANTHER" id="PTHR42648">
    <property type="entry name" value="TRANSPOSASE, PUTATIVE-RELATED"/>
    <property type="match status" value="1"/>
</dbReference>
<proteinExistence type="predicted"/>
<evidence type="ECO:0000259" key="5">
    <source>
        <dbReference type="Pfam" id="PF25597"/>
    </source>
</evidence>
<name>A0AAQ3XE92_PASNO</name>
<evidence type="ECO:0008006" key="8">
    <source>
        <dbReference type="Google" id="ProtNLM"/>
    </source>
</evidence>
<dbReference type="PANTHER" id="PTHR42648:SF25">
    <property type="entry name" value="RNA-DIRECTED DNA POLYMERASE"/>
    <property type="match status" value="1"/>
</dbReference>
<gene>
    <name evidence="6" type="ORF">U9M48_039098</name>
</gene>
<organism evidence="6 7">
    <name type="scientific">Paspalum notatum var. saurae</name>
    <dbReference type="NCBI Taxonomy" id="547442"/>
    <lineage>
        <taxon>Eukaryota</taxon>
        <taxon>Viridiplantae</taxon>
        <taxon>Streptophyta</taxon>
        <taxon>Embryophyta</taxon>
        <taxon>Tracheophyta</taxon>
        <taxon>Spermatophyta</taxon>
        <taxon>Magnoliopsida</taxon>
        <taxon>Liliopsida</taxon>
        <taxon>Poales</taxon>
        <taxon>Poaceae</taxon>
        <taxon>PACMAD clade</taxon>
        <taxon>Panicoideae</taxon>
        <taxon>Andropogonodae</taxon>
        <taxon>Paspaleae</taxon>
        <taxon>Paspalinae</taxon>
        <taxon>Paspalum</taxon>
    </lineage>
</organism>
<protein>
    <recommendedName>
        <fullName evidence="8">Reverse transcriptase Ty1/copia-type domain-containing protein</fullName>
    </recommendedName>
</protein>
<reference evidence="6 7" key="1">
    <citation type="submission" date="2024-02" db="EMBL/GenBank/DDBJ databases">
        <title>High-quality chromosome-scale genome assembly of Pensacola bahiagrass (Paspalum notatum Flugge var. saurae).</title>
        <authorList>
            <person name="Vega J.M."/>
            <person name="Podio M."/>
            <person name="Orjuela J."/>
            <person name="Siena L.A."/>
            <person name="Pessino S.C."/>
            <person name="Combes M.C."/>
            <person name="Mariac C."/>
            <person name="Albertini E."/>
            <person name="Pupilli F."/>
            <person name="Ortiz J.P.A."/>
            <person name="Leblanc O."/>
        </authorList>
    </citation>
    <scope>NUCLEOTIDE SEQUENCE [LARGE SCALE GENOMIC DNA]</scope>
    <source>
        <strain evidence="6">R1</strain>
        <tissue evidence="6">Leaf</tissue>
    </source>
</reference>
<evidence type="ECO:0000313" key="6">
    <source>
        <dbReference type="EMBL" id="WVZ93087.1"/>
    </source>
</evidence>
<evidence type="ECO:0000256" key="1">
    <source>
        <dbReference type="ARBA" id="ARBA00022723"/>
    </source>
</evidence>
<accession>A0AAQ3XE92</accession>
<feature type="domain" description="Reverse transcriptase Ty1/copia-type" evidence="4">
    <location>
        <begin position="211"/>
        <end position="384"/>
    </location>
</feature>
<evidence type="ECO:0000313" key="7">
    <source>
        <dbReference type="Proteomes" id="UP001341281"/>
    </source>
</evidence>
<dbReference type="InterPro" id="IPR039537">
    <property type="entry name" value="Retrotran_Ty1/copia-like"/>
</dbReference>
<feature type="domain" description="Retroviral polymerase SH3-like" evidence="5">
    <location>
        <begin position="33"/>
        <end position="95"/>
    </location>
</feature>
<feature type="region of interest" description="Disordered" evidence="3">
    <location>
        <begin position="121"/>
        <end position="160"/>
    </location>
</feature>
<dbReference type="EMBL" id="CP144753">
    <property type="protein sequence ID" value="WVZ93087.1"/>
    <property type="molecule type" value="Genomic_DNA"/>
</dbReference>
<keyword evidence="7" id="KW-1185">Reference proteome</keyword>
<feature type="compositionally biased region" description="Basic and acidic residues" evidence="3">
    <location>
        <begin position="142"/>
        <end position="160"/>
    </location>
</feature>
<dbReference type="Pfam" id="PF25597">
    <property type="entry name" value="SH3_retrovirus"/>
    <property type="match status" value="1"/>
</dbReference>
<dbReference type="Pfam" id="PF07727">
    <property type="entry name" value="RVT_2"/>
    <property type="match status" value="1"/>
</dbReference>
<dbReference type="Proteomes" id="UP001341281">
    <property type="component" value="Chromosome 09"/>
</dbReference>
<keyword evidence="2" id="KW-0378">Hydrolase</keyword>
<dbReference type="InterPro" id="IPR057670">
    <property type="entry name" value="SH3_retrovirus"/>
</dbReference>
<dbReference type="GO" id="GO:0046872">
    <property type="term" value="F:metal ion binding"/>
    <property type="evidence" value="ECO:0007669"/>
    <property type="project" value="UniProtKB-KW"/>
</dbReference>
<dbReference type="InterPro" id="IPR043502">
    <property type="entry name" value="DNA/RNA_pol_sf"/>
</dbReference>
<dbReference type="GO" id="GO:0016787">
    <property type="term" value="F:hydrolase activity"/>
    <property type="evidence" value="ECO:0007669"/>
    <property type="project" value="UniProtKB-KW"/>
</dbReference>
<evidence type="ECO:0000259" key="4">
    <source>
        <dbReference type="Pfam" id="PF07727"/>
    </source>
</evidence>
<dbReference type="InterPro" id="IPR013103">
    <property type="entry name" value="RVT_2"/>
</dbReference>
<evidence type="ECO:0000256" key="2">
    <source>
        <dbReference type="ARBA" id="ARBA00022801"/>
    </source>
</evidence>
<dbReference type="AlphaFoldDB" id="A0AAQ3XE92"/>
<evidence type="ECO:0000256" key="3">
    <source>
        <dbReference type="SAM" id="MobiDB-lite"/>
    </source>
</evidence>
<sequence>MNRSPTKSVDGKTPYEAWHGEKPAVQFLRPFGCIAHVKVTRPHAAKLDDRSVKMVFVGYEPGSKAYRVYDPVAGRLHVSRDVIFDEAKGWPWEQTRGVDGDMFTVEYTVVGAIDNEVPGASRALAPEGSVPGHHSAPPSVDPKLEHEDEEEPRRYRKLSDCITEAEPRTLDPDEWLLTATEEPTTYDEAVTDPAWRAAMEEEMEAIKAHGTWEAVELPAGHRPIGLKWVFKLKKDAHGVVVRHKAQLVVKGYVQRAGVDFDEVFAPVARLDSVRTLAAVAAHEGWKLHHLNVKSAFLNGDLTEEVYVAQPPGFVIAGRGRQVLRLHKALYGLHQAPRAWNAKLDRTLVALGFVRCEEEHGVYTRGEGRERVLLGVYVDDLILTGA</sequence>